<dbReference type="EMBL" id="QJRY01000008">
    <property type="protein sequence ID" value="PYB70811.1"/>
    <property type="molecule type" value="Genomic_DNA"/>
</dbReference>
<organism evidence="2 3">
    <name type="scientific">Rhizobium wuzhouense</name>
    <dbReference type="NCBI Taxonomy" id="1986026"/>
    <lineage>
        <taxon>Bacteria</taxon>
        <taxon>Pseudomonadati</taxon>
        <taxon>Pseudomonadota</taxon>
        <taxon>Alphaproteobacteria</taxon>
        <taxon>Hyphomicrobiales</taxon>
        <taxon>Rhizobiaceae</taxon>
        <taxon>Rhizobium/Agrobacterium group</taxon>
        <taxon>Rhizobium</taxon>
    </lineage>
</organism>
<dbReference type="PANTHER" id="PTHR43415:SF3">
    <property type="entry name" value="GNAT-FAMILY ACETYLTRANSFERASE"/>
    <property type="match status" value="1"/>
</dbReference>
<dbReference type="PROSITE" id="PS51186">
    <property type="entry name" value="GNAT"/>
    <property type="match status" value="1"/>
</dbReference>
<evidence type="ECO:0000259" key="1">
    <source>
        <dbReference type="PROSITE" id="PS51186"/>
    </source>
</evidence>
<dbReference type="InterPro" id="IPR000182">
    <property type="entry name" value="GNAT_dom"/>
</dbReference>
<evidence type="ECO:0000313" key="3">
    <source>
        <dbReference type="Proteomes" id="UP000247536"/>
    </source>
</evidence>
<dbReference type="Pfam" id="PF13302">
    <property type="entry name" value="Acetyltransf_3"/>
    <property type="match status" value="1"/>
</dbReference>
<feature type="domain" description="N-acetyltransferase" evidence="1">
    <location>
        <begin position="4"/>
        <end position="153"/>
    </location>
</feature>
<dbReference type="Proteomes" id="UP000247536">
    <property type="component" value="Unassembled WGS sequence"/>
</dbReference>
<dbReference type="InterPro" id="IPR016181">
    <property type="entry name" value="Acyl_CoA_acyltransferase"/>
</dbReference>
<dbReference type="RefSeq" id="WP_110793454.1">
    <property type="nucleotide sequence ID" value="NZ_QJRY01000008.1"/>
</dbReference>
<proteinExistence type="predicted"/>
<evidence type="ECO:0000313" key="2">
    <source>
        <dbReference type="EMBL" id="PYB70811.1"/>
    </source>
</evidence>
<dbReference type="SUPFAM" id="SSF55729">
    <property type="entry name" value="Acyl-CoA N-acyltransferases (Nat)"/>
    <property type="match status" value="1"/>
</dbReference>
<dbReference type="Gene3D" id="3.40.630.30">
    <property type="match status" value="1"/>
</dbReference>
<reference evidence="2 3" key="1">
    <citation type="submission" date="2018-06" db="EMBL/GenBank/DDBJ databases">
        <title>Rhizobium wuzhouense sp. nov., isolated from roots of Oryza officinalis.</title>
        <authorList>
            <person name="Yuan T."/>
        </authorList>
    </citation>
    <scope>NUCLEOTIDE SEQUENCE [LARGE SCALE GENOMIC DNA]</scope>
    <source>
        <strain evidence="2 3">W44</strain>
    </source>
</reference>
<accession>A0ABX5NNT1</accession>
<dbReference type="PANTHER" id="PTHR43415">
    <property type="entry name" value="SPERMIDINE N(1)-ACETYLTRANSFERASE"/>
    <property type="match status" value="1"/>
</dbReference>
<sequence length="160" mass="18323">MPAPTLRRATEDDIAFIMETERLPGYERTVGRFEEDEHRAYLADPAWRYLVHPEMGLALLHGIGSRDGNLCLRRFIVTKTSSGYGSVLLPLVLSHVFEETATHRLWLHHVKENTKAAKLYARFGFLHEGIEREAGLRPDGSRFDLVNLSLLRPEWASRRG</sequence>
<keyword evidence="3" id="KW-1185">Reference proteome</keyword>
<protein>
    <recommendedName>
        <fullName evidence="1">N-acetyltransferase domain-containing protein</fullName>
    </recommendedName>
</protein>
<comment type="caution">
    <text evidence="2">The sequence shown here is derived from an EMBL/GenBank/DDBJ whole genome shotgun (WGS) entry which is preliminary data.</text>
</comment>
<name>A0ABX5NNT1_9HYPH</name>
<gene>
    <name evidence="2" type="ORF">DMY87_20335</name>
</gene>